<reference evidence="2" key="1">
    <citation type="journal article" date="2019" name="Int. J. Syst. Evol. Microbiol.">
        <title>The Global Catalogue of Microorganisms (GCM) 10K type strain sequencing project: providing services to taxonomists for standard genome sequencing and annotation.</title>
        <authorList>
            <consortium name="The Broad Institute Genomics Platform"/>
            <consortium name="The Broad Institute Genome Sequencing Center for Infectious Disease"/>
            <person name="Wu L."/>
            <person name="Ma J."/>
        </authorList>
    </citation>
    <scope>NUCLEOTIDE SEQUENCE [LARGE SCALE GENOMIC DNA]</scope>
    <source>
        <strain evidence="2">JCM 17494</strain>
    </source>
</reference>
<dbReference type="InterPro" id="IPR035405">
    <property type="entry name" value="GP70"/>
</dbReference>
<evidence type="ECO:0000313" key="2">
    <source>
        <dbReference type="Proteomes" id="UP001500711"/>
    </source>
</evidence>
<sequence>MDNSPEGAAVVRETIVDRSTFLWARRAGGKVFVYRSPLVRETDELYLPVQAAVAALDARLVHRQMRQDPNMMFGEAEICWYHAPGVADDENCSIADAAWFLGYTLEEYVDLLVRDSLLVACEDGTYLPTNYAVMTGQLTPRRQ</sequence>
<proteinExistence type="predicted"/>
<keyword evidence="2" id="KW-1185">Reference proteome</keyword>
<organism evidence="1 2">
    <name type="scientific">Lentzea roselyniae</name>
    <dbReference type="NCBI Taxonomy" id="531940"/>
    <lineage>
        <taxon>Bacteria</taxon>
        <taxon>Bacillati</taxon>
        <taxon>Actinomycetota</taxon>
        <taxon>Actinomycetes</taxon>
        <taxon>Pseudonocardiales</taxon>
        <taxon>Pseudonocardiaceae</taxon>
        <taxon>Lentzea</taxon>
    </lineage>
</organism>
<name>A0ABP7AJ30_9PSEU</name>
<evidence type="ECO:0000313" key="1">
    <source>
        <dbReference type="EMBL" id="GAA3633424.1"/>
    </source>
</evidence>
<accession>A0ABP7AJ30</accession>
<comment type="caution">
    <text evidence="1">The sequence shown here is derived from an EMBL/GenBank/DDBJ whole genome shotgun (WGS) entry which is preliminary data.</text>
</comment>
<protein>
    <submittedName>
        <fullName evidence="1">Uncharacterized protein</fullName>
    </submittedName>
</protein>
<dbReference type="Pfam" id="PF17429">
    <property type="entry name" value="GP70"/>
    <property type="match status" value="1"/>
</dbReference>
<dbReference type="EMBL" id="BAABBE010000005">
    <property type="protein sequence ID" value="GAA3633424.1"/>
    <property type="molecule type" value="Genomic_DNA"/>
</dbReference>
<dbReference type="Proteomes" id="UP001500711">
    <property type="component" value="Unassembled WGS sequence"/>
</dbReference>
<gene>
    <name evidence="1" type="ORF">GCM10022267_20220</name>
</gene>